<dbReference type="Gene3D" id="1.25.40.10">
    <property type="entry name" value="Tetratricopeptide repeat domain"/>
    <property type="match status" value="1"/>
</dbReference>
<dbReference type="PANTHER" id="PTHR46455:SF5">
    <property type="entry name" value="SET AND MYND DOMAIN CONTAINING, ARTHROPOD-SPECIFIC, MEMBER 4, ISOFORM A"/>
    <property type="match status" value="1"/>
</dbReference>
<dbReference type="InterPro" id="IPR053010">
    <property type="entry name" value="SET_SmydA-8"/>
</dbReference>
<name>A0A6G0W4M9_9STRA</name>
<sequence>MRHLRRDKYAQRRPFDKEERNVRQAPRVQSRNQPWMQIEDAMGIDLLWRHLNIVILEDFGRGKHPPMARPYALFVVEWWHCICEFCTMEFAAATFPEASVSQDLTKPIVATAAFDAGHVIFGEVATVASAGSGLEDDLHDEGCEDQDCGGCAAVDDKFDGGLDDDDKEELSPYVVEHFDEIMATCEPFEPLASTEVRKNLFKILKSTDLRAPFLALPSDIKASALGAAVAIRAAHPDAIPSDLTDDHVAQFIGILAKHSIPLEEINSSGLFLYVPNIQHSCTPNASYTDAGDAIWLTAIRPIAAGDVITVDFFDVFYTPVGEKKEVFADEGETCLCDVCQGVVADKTRAFKCAACQSGIVHPTKSVFACASCGAQWDADAIAAAEKEEADLMADAKVDTFDQLDKIAASSKLHAFHHIFFSILDVLVEDSVESAGSEEQALAAMYQQVEALEYVVPYPHAEKVSLFDSIAQANIALNTISKATEAYMHAYDVAKIVFGPEAKTTQLFERLKDKTPTTIADIPAAYGLQLFDDDE</sequence>
<proteinExistence type="predicted"/>
<dbReference type="VEuPathDB" id="FungiDB:AeMF1_016455"/>
<evidence type="ECO:0000259" key="1">
    <source>
        <dbReference type="Pfam" id="PF00856"/>
    </source>
</evidence>
<comment type="caution">
    <text evidence="2">The sequence shown here is derived from an EMBL/GenBank/DDBJ whole genome shotgun (WGS) entry which is preliminary data.</text>
</comment>
<protein>
    <recommendedName>
        <fullName evidence="1">SET domain-containing protein</fullName>
    </recommendedName>
</protein>
<dbReference type="InterPro" id="IPR011990">
    <property type="entry name" value="TPR-like_helical_dom_sf"/>
</dbReference>
<organism evidence="2 3">
    <name type="scientific">Aphanomyces euteiches</name>
    <dbReference type="NCBI Taxonomy" id="100861"/>
    <lineage>
        <taxon>Eukaryota</taxon>
        <taxon>Sar</taxon>
        <taxon>Stramenopiles</taxon>
        <taxon>Oomycota</taxon>
        <taxon>Saprolegniomycetes</taxon>
        <taxon>Saprolegniales</taxon>
        <taxon>Verrucalvaceae</taxon>
        <taxon>Aphanomyces</taxon>
    </lineage>
</organism>
<dbReference type="InterPro" id="IPR001214">
    <property type="entry name" value="SET_dom"/>
</dbReference>
<dbReference type="Pfam" id="PF00856">
    <property type="entry name" value="SET"/>
    <property type="match status" value="1"/>
</dbReference>
<reference evidence="2 3" key="1">
    <citation type="submission" date="2019-07" db="EMBL/GenBank/DDBJ databases">
        <title>Genomics analysis of Aphanomyces spp. identifies a new class of oomycete effector associated with host adaptation.</title>
        <authorList>
            <person name="Gaulin E."/>
        </authorList>
    </citation>
    <scope>NUCLEOTIDE SEQUENCE [LARGE SCALE GENOMIC DNA]</scope>
    <source>
        <strain evidence="2 3">ATCC 201684</strain>
    </source>
</reference>
<accession>A0A6G0W4M9</accession>
<dbReference type="SUPFAM" id="SSF82199">
    <property type="entry name" value="SET domain"/>
    <property type="match status" value="1"/>
</dbReference>
<dbReference type="Proteomes" id="UP000481153">
    <property type="component" value="Unassembled WGS sequence"/>
</dbReference>
<evidence type="ECO:0000313" key="3">
    <source>
        <dbReference type="Proteomes" id="UP000481153"/>
    </source>
</evidence>
<dbReference type="EMBL" id="VJMJ01000351">
    <property type="protein sequence ID" value="KAF0722028.1"/>
    <property type="molecule type" value="Genomic_DNA"/>
</dbReference>
<dbReference type="Gene3D" id="2.170.270.10">
    <property type="entry name" value="SET domain"/>
    <property type="match status" value="1"/>
</dbReference>
<feature type="domain" description="SET" evidence="1">
    <location>
        <begin position="275"/>
        <end position="312"/>
    </location>
</feature>
<dbReference type="InterPro" id="IPR046341">
    <property type="entry name" value="SET_dom_sf"/>
</dbReference>
<keyword evidence="3" id="KW-1185">Reference proteome</keyword>
<evidence type="ECO:0000313" key="2">
    <source>
        <dbReference type="EMBL" id="KAF0722028.1"/>
    </source>
</evidence>
<gene>
    <name evidence="2" type="ORF">Ae201684_018748</name>
</gene>
<dbReference type="AlphaFoldDB" id="A0A6G0W4M9"/>
<dbReference type="PANTHER" id="PTHR46455">
    <property type="entry name" value="SET AND MYND DOMAIN CONTAINING, ARTHROPOD-SPECIFIC, MEMBER 4, ISOFORM A"/>
    <property type="match status" value="1"/>
</dbReference>